<dbReference type="CDD" id="cd02995">
    <property type="entry name" value="PDI_a_PDI_a'_C"/>
    <property type="match status" value="1"/>
</dbReference>
<feature type="domain" description="Thioredoxin" evidence="16">
    <location>
        <begin position="17"/>
        <end position="136"/>
    </location>
</feature>
<dbReference type="InterPro" id="IPR036249">
    <property type="entry name" value="Thioredoxin-like_sf"/>
</dbReference>
<dbReference type="FunFam" id="3.40.30.10:FF:000027">
    <property type="entry name" value="protein disulfide-isomerase A2"/>
    <property type="match status" value="1"/>
</dbReference>
<dbReference type="InterPro" id="IPR005792">
    <property type="entry name" value="Prot_disulphide_isomerase"/>
</dbReference>
<evidence type="ECO:0000256" key="6">
    <source>
        <dbReference type="ARBA" id="ARBA00022729"/>
    </source>
</evidence>
<dbReference type="FunFam" id="3.40.30.10:FF:000017">
    <property type="entry name" value="Protein disulfide-isomerase A4"/>
    <property type="match status" value="1"/>
</dbReference>
<dbReference type="OrthoDB" id="427280at2759"/>
<dbReference type="GO" id="GO:0034976">
    <property type="term" value="P:response to endoplasmic reticulum stress"/>
    <property type="evidence" value="ECO:0007669"/>
    <property type="project" value="TreeGrafter"/>
</dbReference>
<comment type="subcellular location">
    <subcellularLocation>
        <location evidence="3">Endoplasmic reticulum lumen</location>
    </subcellularLocation>
</comment>
<evidence type="ECO:0000256" key="3">
    <source>
        <dbReference type="ARBA" id="ARBA00004319"/>
    </source>
</evidence>
<evidence type="ECO:0000256" key="8">
    <source>
        <dbReference type="ARBA" id="ARBA00022824"/>
    </source>
</evidence>
<dbReference type="GO" id="GO:0003756">
    <property type="term" value="F:protein disulfide isomerase activity"/>
    <property type="evidence" value="ECO:0007669"/>
    <property type="project" value="UniProtKB-EC"/>
</dbReference>
<feature type="chain" id="PRO_5040528099" description="Protein disulfide-isomerase" evidence="14">
    <location>
        <begin position="24"/>
        <end position="491"/>
    </location>
</feature>
<sequence length="491" mass="53542">MRLSAAVALVSLAATSMLAGVRAETTESATSDVLVLGEKNFKDVVNPEDLILVEFYAPWCGHCKALAPEYEIAATELKESKIPIAKVDCTVEADLCQEHGVQGYPTLKVFRSGVASEYKGERKANGIVSYLKKQALPALSVVSAEDLAKFSASDKVVIVGVLPKDSPLRAELEKFASEKRDEYTFGVVEESTDLKGSGIVLYKKFDEGKNVLEGDFTKESLLEFINTHSTPIMDDIGPNNYATYMESGLPLAYFFYDKGPKLEALAKEFKGKVNFVYIDAGKFGAHAANLNLKDSWPAFGVQNVVSGAKYPLSQEGDFAVDGVKGLVEGIIDGSIAPSVKSEAIPETNDGPVKVVVAHTYKEIVEDKEKDVLIEFYAPWCGHCKNLAPIYDELGALYKDSKIVVAKFDATANDLPEGTPFQVQGFPTIKFRKAGSDEYIDYEGERTTEAFVKFLDENSVNKVPVTLPVKAEEPKAADEKPVAAEDIEHDEL</sequence>
<keyword evidence="10 14" id="KW-0413">Isomerase</keyword>
<comment type="catalytic activity">
    <reaction evidence="1 14">
        <text>Catalyzes the rearrangement of -S-S- bonds in proteins.</text>
        <dbReference type="EC" id="5.3.4.1"/>
    </reaction>
</comment>
<keyword evidence="6 14" id="KW-0732">Signal</keyword>
<evidence type="ECO:0000256" key="2">
    <source>
        <dbReference type="ARBA" id="ARBA00002692"/>
    </source>
</evidence>
<dbReference type="CDD" id="cd02982">
    <property type="entry name" value="PDI_b'_family"/>
    <property type="match status" value="1"/>
</dbReference>
<feature type="disulfide bond" description="Redox-active" evidence="12">
    <location>
        <begin position="60"/>
        <end position="63"/>
    </location>
</feature>
<evidence type="ECO:0000259" key="16">
    <source>
        <dbReference type="PROSITE" id="PS51352"/>
    </source>
</evidence>
<keyword evidence="11 12" id="KW-0676">Redox-active center</keyword>
<keyword evidence="8" id="KW-0256">Endoplasmic reticulum</keyword>
<name>A0A9P6KED0_9FUNG</name>
<dbReference type="PANTHER" id="PTHR18929:SF132">
    <property type="entry name" value="PROTEIN DISULFIDE-ISOMERASE A3"/>
    <property type="match status" value="1"/>
</dbReference>
<dbReference type="CDD" id="cd02981">
    <property type="entry name" value="PDI_b_family"/>
    <property type="match status" value="1"/>
</dbReference>
<evidence type="ECO:0000313" key="17">
    <source>
        <dbReference type="EMBL" id="KAF9581635.1"/>
    </source>
</evidence>
<feature type="disulfide bond" description="Redox-active" evidence="12">
    <location>
        <begin position="380"/>
        <end position="383"/>
    </location>
</feature>
<dbReference type="GO" id="GO:0006457">
    <property type="term" value="P:protein folding"/>
    <property type="evidence" value="ECO:0007669"/>
    <property type="project" value="TreeGrafter"/>
</dbReference>
<evidence type="ECO:0000256" key="14">
    <source>
        <dbReference type="RuleBase" id="RU361130"/>
    </source>
</evidence>
<dbReference type="InterPro" id="IPR005788">
    <property type="entry name" value="PDI_thioredoxin-like_dom"/>
</dbReference>
<keyword evidence="7" id="KW-0677">Repeat</keyword>
<reference evidence="17" key="1">
    <citation type="journal article" date="2020" name="Fungal Divers.">
        <title>Resolving the Mortierellaceae phylogeny through synthesis of multi-gene phylogenetics and phylogenomics.</title>
        <authorList>
            <person name="Vandepol N."/>
            <person name="Liber J."/>
            <person name="Desiro A."/>
            <person name="Na H."/>
            <person name="Kennedy M."/>
            <person name="Barry K."/>
            <person name="Grigoriev I.V."/>
            <person name="Miller A.N."/>
            <person name="O'Donnell K."/>
            <person name="Stajich J.E."/>
            <person name="Bonito G."/>
        </authorList>
    </citation>
    <scope>NUCLEOTIDE SEQUENCE</scope>
    <source>
        <strain evidence="17">KOD1015</strain>
    </source>
</reference>
<dbReference type="Pfam" id="PF00085">
    <property type="entry name" value="Thioredoxin"/>
    <property type="match status" value="2"/>
</dbReference>
<dbReference type="InterPro" id="IPR013766">
    <property type="entry name" value="Thioredoxin_domain"/>
</dbReference>
<dbReference type="Gene3D" id="3.40.30.10">
    <property type="entry name" value="Glutaredoxin"/>
    <property type="match status" value="4"/>
</dbReference>
<evidence type="ECO:0000256" key="1">
    <source>
        <dbReference type="ARBA" id="ARBA00001182"/>
    </source>
</evidence>
<dbReference type="CDD" id="cd02961">
    <property type="entry name" value="PDI_a_family"/>
    <property type="match status" value="1"/>
</dbReference>
<dbReference type="EMBL" id="JAABOA010001394">
    <property type="protein sequence ID" value="KAF9581635.1"/>
    <property type="molecule type" value="Genomic_DNA"/>
</dbReference>
<dbReference type="Pfam" id="PF13848">
    <property type="entry name" value="Thioredoxin_6"/>
    <property type="match status" value="1"/>
</dbReference>
<dbReference type="PANTHER" id="PTHR18929">
    <property type="entry name" value="PROTEIN DISULFIDE ISOMERASE"/>
    <property type="match status" value="1"/>
</dbReference>
<feature type="region of interest" description="Disordered" evidence="15">
    <location>
        <begin position="469"/>
        <end position="491"/>
    </location>
</feature>
<feature type="domain" description="Thioredoxin" evidence="16">
    <location>
        <begin position="330"/>
        <end position="459"/>
    </location>
</feature>
<dbReference type="InterPro" id="IPR017937">
    <property type="entry name" value="Thioredoxin_CS"/>
</dbReference>
<comment type="caution">
    <text evidence="17">The sequence shown here is derived from an EMBL/GenBank/DDBJ whole genome shotgun (WGS) entry which is preliminary data.</text>
</comment>
<organism evidence="17 18">
    <name type="scientific">Lunasporangiospora selenospora</name>
    <dbReference type="NCBI Taxonomy" id="979761"/>
    <lineage>
        <taxon>Eukaryota</taxon>
        <taxon>Fungi</taxon>
        <taxon>Fungi incertae sedis</taxon>
        <taxon>Mucoromycota</taxon>
        <taxon>Mortierellomycotina</taxon>
        <taxon>Mortierellomycetes</taxon>
        <taxon>Mortierellales</taxon>
        <taxon>Mortierellaceae</taxon>
        <taxon>Lunasporangiospora</taxon>
    </lineage>
</organism>
<keyword evidence="9 12" id="KW-1015">Disulfide bond</keyword>
<dbReference type="GO" id="GO:0005788">
    <property type="term" value="C:endoplasmic reticulum lumen"/>
    <property type="evidence" value="ECO:0007669"/>
    <property type="project" value="UniProtKB-SubCell"/>
</dbReference>
<comment type="function">
    <text evidence="2">Participates in the folding of proteins containing disulfide bonds, may be involved in glycosylation, prolyl hydroxylation and triglyceride transfer.</text>
</comment>
<evidence type="ECO:0000256" key="12">
    <source>
        <dbReference type="PIRSR" id="PIRSR605792-51"/>
    </source>
</evidence>
<evidence type="ECO:0000256" key="13">
    <source>
        <dbReference type="RuleBase" id="RU004208"/>
    </source>
</evidence>
<dbReference type="Proteomes" id="UP000780801">
    <property type="component" value="Unassembled WGS sequence"/>
</dbReference>
<dbReference type="NCBIfam" id="TIGR01130">
    <property type="entry name" value="ER_PDI_fam"/>
    <property type="match status" value="1"/>
</dbReference>
<protein>
    <recommendedName>
        <fullName evidence="5 14">Protein disulfide-isomerase</fullName>
        <ecNumber evidence="5 14">5.3.4.1</ecNumber>
    </recommendedName>
</protein>
<dbReference type="PROSITE" id="PS51352">
    <property type="entry name" value="THIOREDOXIN_2"/>
    <property type="match status" value="2"/>
</dbReference>
<keyword evidence="18" id="KW-1185">Reference proteome</keyword>
<dbReference type="AlphaFoldDB" id="A0A9P6KED0"/>
<evidence type="ECO:0000256" key="11">
    <source>
        <dbReference type="ARBA" id="ARBA00023284"/>
    </source>
</evidence>
<feature type="compositionally biased region" description="Basic and acidic residues" evidence="15">
    <location>
        <begin position="469"/>
        <end position="482"/>
    </location>
</feature>
<accession>A0A9P6KED0</accession>
<evidence type="ECO:0000256" key="9">
    <source>
        <dbReference type="ARBA" id="ARBA00023157"/>
    </source>
</evidence>
<dbReference type="PRINTS" id="PR00421">
    <property type="entry name" value="THIOREDOXIN"/>
</dbReference>
<dbReference type="PROSITE" id="PS00194">
    <property type="entry name" value="THIOREDOXIN_1"/>
    <property type="match status" value="2"/>
</dbReference>
<evidence type="ECO:0000256" key="15">
    <source>
        <dbReference type="SAM" id="MobiDB-lite"/>
    </source>
</evidence>
<dbReference type="NCBIfam" id="TIGR01126">
    <property type="entry name" value="pdi_dom"/>
    <property type="match status" value="2"/>
</dbReference>
<dbReference type="SUPFAM" id="SSF52833">
    <property type="entry name" value="Thioredoxin-like"/>
    <property type="match status" value="4"/>
</dbReference>
<gene>
    <name evidence="17" type="primary">PDI1_1</name>
    <name evidence="17" type="ORF">BGW38_001270</name>
</gene>
<comment type="similarity">
    <text evidence="4 13">Belongs to the protein disulfide isomerase family.</text>
</comment>
<dbReference type="EC" id="5.3.4.1" evidence="5 14"/>
<evidence type="ECO:0000256" key="4">
    <source>
        <dbReference type="ARBA" id="ARBA00006347"/>
    </source>
</evidence>
<feature type="signal peptide" evidence="14">
    <location>
        <begin position="1"/>
        <end position="23"/>
    </location>
</feature>
<evidence type="ECO:0000256" key="10">
    <source>
        <dbReference type="ARBA" id="ARBA00023235"/>
    </source>
</evidence>
<proteinExistence type="inferred from homology"/>
<evidence type="ECO:0000256" key="5">
    <source>
        <dbReference type="ARBA" id="ARBA00012723"/>
    </source>
</evidence>
<evidence type="ECO:0000256" key="7">
    <source>
        <dbReference type="ARBA" id="ARBA00022737"/>
    </source>
</evidence>
<evidence type="ECO:0000313" key="18">
    <source>
        <dbReference type="Proteomes" id="UP000780801"/>
    </source>
</evidence>